<reference evidence="2" key="1">
    <citation type="submission" date="2020-05" db="EMBL/GenBank/DDBJ databases">
        <authorList>
            <person name="Chiriac C."/>
            <person name="Salcher M."/>
            <person name="Ghai R."/>
            <person name="Kavagutti S V."/>
        </authorList>
    </citation>
    <scope>NUCLEOTIDE SEQUENCE</scope>
</reference>
<gene>
    <name evidence="2" type="ORF">UFOVP1298_3</name>
</gene>
<dbReference type="PANTHER" id="PTHR42759:SF1">
    <property type="entry name" value="MAGNESIUM-CHELATASE SUBUNIT CHLD"/>
    <property type="match status" value="1"/>
</dbReference>
<organism evidence="2">
    <name type="scientific">uncultured Caudovirales phage</name>
    <dbReference type="NCBI Taxonomy" id="2100421"/>
    <lineage>
        <taxon>Viruses</taxon>
        <taxon>Duplodnaviria</taxon>
        <taxon>Heunggongvirae</taxon>
        <taxon>Uroviricota</taxon>
        <taxon>Caudoviricetes</taxon>
        <taxon>Peduoviridae</taxon>
        <taxon>Maltschvirus</taxon>
        <taxon>Maltschvirus maltsch</taxon>
    </lineage>
</organism>
<dbReference type="Gene3D" id="3.40.50.300">
    <property type="entry name" value="P-loop containing nucleotide triphosphate hydrolases"/>
    <property type="match status" value="1"/>
</dbReference>
<dbReference type="PANTHER" id="PTHR42759">
    <property type="entry name" value="MOXR FAMILY PROTEIN"/>
    <property type="match status" value="1"/>
</dbReference>
<name>A0A6J5RLW1_9CAUD</name>
<accession>A0A6J5RLW1</accession>
<dbReference type="InterPro" id="IPR027417">
    <property type="entry name" value="P-loop_NTPase"/>
</dbReference>
<evidence type="ECO:0000313" key="2">
    <source>
        <dbReference type="EMBL" id="CAB4195227.1"/>
    </source>
</evidence>
<dbReference type="SUPFAM" id="SSF52540">
    <property type="entry name" value="P-loop containing nucleoside triphosphate hydrolases"/>
    <property type="match status" value="1"/>
</dbReference>
<feature type="domain" description="AAA+ ATPase" evidence="1">
    <location>
        <begin position="150"/>
        <end position="293"/>
    </location>
</feature>
<dbReference type="InterPro" id="IPR003593">
    <property type="entry name" value="AAA+_ATPase"/>
</dbReference>
<dbReference type="PRINTS" id="PR00300">
    <property type="entry name" value="CLPPROTEASEA"/>
</dbReference>
<evidence type="ECO:0000259" key="1">
    <source>
        <dbReference type="SMART" id="SM00382"/>
    </source>
</evidence>
<dbReference type="InterPro" id="IPR050764">
    <property type="entry name" value="CbbQ/NirQ/NorQ/GpvN"/>
</dbReference>
<dbReference type="EMBL" id="LR797250">
    <property type="protein sequence ID" value="CAB4195227.1"/>
    <property type="molecule type" value="Genomic_DNA"/>
</dbReference>
<dbReference type="GO" id="GO:0005524">
    <property type="term" value="F:ATP binding"/>
    <property type="evidence" value="ECO:0007669"/>
    <property type="project" value="InterPro"/>
</dbReference>
<dbReference type="SMART" id="SM00382">
    <property type="entry name" value="AAA"/>
    <property type="match status" value="1"/>
</dbReference>
<dbReference type="CDD" id="cd00009">
    <property type="entry name" value="AAA"/>
    <property type="match status" value="1"/>
</dbReference>
<dbReference type="InterPro" id="IPR011704">
    <property type="entry name" value="ATPase_dyneun-rel_AAA"/>
</dbReference>
<proteinExistence type="predicted"/>
<dbReference type="Pfam" id="PF07728">
    <property type="entry name" value="AAA_5"/>
    <property type="match status" value="1"/>
</dbReference>
<sequence length="376" mass="41250">MRERLLALPKITILDVFKQLNGGAVGFDHERAKKSECVDRLTSLFSTEQICVALNGLPQPDVEDVTPRAPQPTVKTVGGDANDALAALRGLLGVQIDADSVRQLVLDEVKKAMDKSPVVKIEVTRPDGTEWKADGHVRPEFQDIMTTAMCGLNILLVGPAGSGKTHLAHQVAQALGREFASISCTAGMSESALQGWMLPSDGGAFNYVPSDFVRMYEDGGVFLFDEVDAADPNTLLFINQALANGSFFLPQRKGATKVLRHTDFVCIAAANTFGTGANMVYAGRERLDESTLDRFRAGTVMLDYDKAFERKVVDPDLLAWGWVVRKKITDCRLSRVMSTRFLLDATKLIKAGRSFEQVKKTYFTGWKADEQAKVEV</sequence>
<protein>
    <submittedName>
        <fullName evidence="2">ATPase-like protein</fullName>
    </submittedName>
</protein>
<dbReference type="InterPro" id="IPR001270">
    <property type="entry name" value="ClpA/B"/>
</dbReference>
<dbReference type="GO" id="GO:0016887">
    <property type="term" value="F:ATP hydrolysis activity"/>
    <property type="evidence" value="ECO:0007669"/>
    <property type="project" value="InterPro"/>
</dbReference>